<protein>
    <submittedName>
        <fullName evidence="5">LCP family protein</fullName>
    </submittedName>
</protein>
<feature type="region of interest" description="Disordered" evidence="2">
    <location>
        <begin position="372"/>
        <end position="437"/>
    </location>
</feature>
<accession>A0ABT7T1Y3</accession>
<evidence type="ECO:0000313" key="6">
    <source>
        <dbReference type="Proteomes" id="UP001237823"/>
    </source>
</evidence>
<dbReference type="PANTHER" id="PTHR33392:SF6">
    <property type="entry name" value="POLYISOPRENYL-TEICHOIC ACID--PEPTIDOGLYCAN TEICHOIC ACID TRANSFERASE TAGU"/>
    <property type="match status" value="1"/>
</dbReference>
<dbReference type="Gene3D" id="3.40.630.190">
    <property type="entry name" value="LCP protein"/>
    <property type="match status" value="1"/>
</dbReference>
<dbReference type="EMBL" id="JAUCML010000001">
    <property type="protein sequence ID" value="MDM7883588.1"/>
    <property type="molecule type" value="Genomic_DNA"/>
</dbReference>
<evidence type="ECO:0000313" key="5">
    <source>
        <dbReference type="EMBL" id="MDM7883588.1"/>
    </source>
</evidence>
<dbReference type="InterPro" id="IPR050922">
    <property type="entry name" value="LytR/CpsA/Psr_CW_biosynth"/>
</dbReference>
<evidence type="ECO:0000259" key="4">
    <source>
        <dbReference type="Pfam" id="PF03816"/>
    </source>
</evidence>
<feature type="compositionally biased region" description="Polar residues" evidence="2">
    <location>
        <begin position="418"/>
        <end position="437"/>
    </location>
</feature>
<feature type="compositionally biased region" description="Low complexity" evidence="2">
    <location>
        <begin position="372"/>
        <end position="393"/>
    </location>
</feature>
<feature type="domain" description="Cell envelope-related transcriptional attenuator" evidence="4">
    <location>
        <begin position="109"/>
        <end position="269"/>
    </location>
</feature>
<organism evidence="5 6">
    <name type="scientific">Curtobacterium citri</name>
    <dbReference type="NCBI Taxonomy" id="3055139"/>
    <lineage>
        <taxon>Bacteria</taxon>
        <taxon>Bacillati</taxon>
        <taxon>Actinomycetota</taxon>
        <taxon>Actinomycetes</taxon>
        <taxon>Micrococcales</taxon>
        <taxon>Microbacteriaceae</taxon>
        <taxon>Curtobacterium</taxon>
    </lineage>
</organism>
<comment type="caution">
    <text evidence="5">The sequence shown here is derived from an EMBL/GenBank/DDBJ whole genome shotgun (WGS) entry which is preliminary data.</text>
</comment>
<keyword evidence="3" id="KW-1133">Transmembrane helix</keyword>
<evidence type="ECO:0000256" key="2">
    <source>
        <dbReference type="SAM" id="MobiDB-lite"/>
    </source>
</evidence>
<reference evidence="5 6" key="1">
    <citation type="submission" date="2023-06" db="EMBL/GenBank/DDBJ databases">
        <authorList>
            <person name="Feng G."/>
            <person name="Li J."/>
            <person name="Zhu H."/>
        </authorList>
    </citation>
    <scope>NUCLEOTIDE SEQUENCE [LARGE SCALE GENOMIC DNA]</scope>
    <source>
        <strain evidence="5 6">RHCKG23</strain>
    </source>
</reference>
<evidence type="ECO:0000256" key="3">
    <source>
        <dbReference type="SAM" id="Phobius"/>
    </source>
</evidence>
<evidence type="ECO:0000256" key="1">
    <source>
        <dbReference type="ARBA" id="ARBA00006068"/>
    </source>
</evidence>
<keyword evidence="3" id="KW-0812">Transmembrane</keyword>
<dbReference type="NCBIfam" id="TIGR00350">
    <property type="entry name" value="lytR_cpsA_psr"/>
    <property type="match status" value="1"/>
</dbReference>
<comment type="similarity">
    <text evidence="1">Belongs to the LytR/CpsA/Psr (LCP) family.</text>
</comment>
<dbReference type="RefSeq" id="WP_289457186.1">
    <property type="nucleotide sequence ID" value="NZ_JAUCML010000001.1"/>
</dbReference>
<sequence length="437" mass="44257">MAASARGPQRRTGSGVRHGKLRRSRPVATLLGVVGTAAVVALVSVGSVAAIAANDLRGNIATVELGPGDQARAARQDINAIQGGANILLIGSDTRVGQDAEPEDTEGARNDVTMLVHISEDHSQVTAVSFPRDTMVPIPSCTDPDTGAVSPAQPKAMFNTALAQGGPNGGVACVVRTVENLTGLTIPYAGLVTFDGVISMSNALGGVTVCLAKPISDGSFLNLPAGEVALQGDEALAFLRTRHGVDDGSDLARISNQQVFLSAMLRKLTDEDALANPVTLFRFASAATSSMTLSEGLNRTNTLVSLAAALRDTDTSDMLLVQYPTADDPDDRNRLVVEQDAAHLLNTALQDDRRTQLADGSIGRGAVAAPDAAASAAPAPDAPASSAPADGTTASGGGTPAASTPASSAPAPGTPTALPSTITGQSAAEQTCSKGSR</sequence>
<proteinExistence type="inferred from homology"/>
<dbReference type="Proteomes" id="UP001237823">
    <property type="component" value="Unassembled WGS sequence"/>
</dbReference>
<feature type="compositionally biased region" description="Low complexity" evidence="2">
    <location>
        <begin position="400"/>
        <end position="417"/>
    </location>
</feature>
<dbReference type="PANTHER" id="PTHR33392">
    <property type="entry name" value="POLYISOPRENYL-TEICHOIC ACID--PEPTIDOGLYCAN TEICHOIC ACID TRANSFERASE TAGU"/>
    <property type="match status" value="1"/>
</dbReference>
<feature type="transmembrane region" description="Helical" evidence="3">
    <location>
        <begin position="27"/>
        <end position="53"/>
    </location>
</feature>
<dbReference type="Pfam" id="PF03816">
    <property type="entry name" value="LytR_cpsA_psr"/>
    <property type="match status" value="1"/>
</dbReference>
<gene>
    <name evidence="5" type="ORF">QUG92_00560</name>
</gene>
<feature type="region of interest" description="Disordered" evidence="2">
    <location>
        <begin position="1"/>
        <end position="21"/>
    </location>
</feature>
<keyword evidence="6" id="KW-1185">Reference proteome</keyword>
<name>A0ABT7T1Y3_9MICO</name>
<dbReference type="InterPro" id="IPR004474">
    <property type="entry name" value="LytR_CpsA_psr"/>
</dbReference>
<keyword evidence="3" id="KW-0472">Membrane</keyword>